<dbReference type="AlphaFoldDB" id="A0A0N4UNN4"/>
<evidence type="ECO:0000313" key="5">
    <source>
        <dbReference type="WBParaSite" id="DME_0000951901-mRNA-1"/>
    </source>
</evidence>
<keyword evidence="4" id="KW-1185">Reference proteome</keyword>
<reference evidence="5" key="1">
    <citation type="submission" date="2017-02" db="UniProtKB">
        <authorList>
            <consortium name="WormBaseParasite"/>
        </authorList>
    </citation>
    <scope>IDENTIFICATION</scope>
</reference>
<feature type="signal peptide" evidence="1">
    <location>
        <begin position="1"/>
        <end position="18"/>
    </location>
</feature>
<dbReference type="InterPro" id="IPR036465">
    <property type="entry name" value="vWFA_dom_sf"/>
</dbReference>
<gene>
    <name evidence="2" type="ORF">DME_LOCUS3205</name>
</gene>
<dbReference type="Proteomes" id="UP000038040">
    <property type="component" value="Unplaced"/>
</dbReference>
<sequence>MKLAAVNLSHLVIATVHCLIAISQNCDLGPSDVLFVLQAGHDINNNDFDDSRKAIGQIVEDFDIGPSKKVNTPQSLQT</sequence>
<dbReference type="OrthoDB" id="6022609at2759"/>
<reference evidence="2 4" key="2">
    <citation type="submission" date="2018-11" db="EMBL/GenBank/DDBJ databases">
        <authorList>
            <consortium name="Pathogen Informatics"/>
        </authorList>
    </citation>
    <scope>NUCLEOTIDE SEQUENCE [LARGE SCALE GENOMIC DNA]</scope>
</reference>
<feature type="chain" id="PRO_5041041696" evidence="1">
    <location>
        <begin position="19"/>
        <end position="78"/>
    </location>
</feature>
<organism evidence="3 5">
    <name type="scientific">Dracunculus medinensis</name>
    <name type="common">Guinea worm</name>
    <dbReference type="NCBI Taxonomy" id="318479"/>
    <lineage>
        <taxon>Eukaryota</taxon>
        <taxon>Metazoa</taxon>
        <taxon>Ecdysozoa</taxon>
        <taxon>Nematoda</taxon>
        <taxon>Chromadorea</taxon>
        <taxon>Rhabditida</taxon>
        <taxon>Spirurina</taxon>
        <taxon>Dracunculoidea</taxon>
        <taxon>Dracunculidae</taxon>
        <taxon>Dracunculus</taxon>
    </lineage>
</organism>
<dbReference type="SUPFAM" id="SSF53300">
    <property type="entry name" value="vWA-like"/>
    <property type="match status" value="1"/>
</dbReference>
<evidence type="ECO:0000313" key="2">
    <source>
        <dbReference type="EMBL" id="VDN53232.1"/>
    </source>
</evidence>
<accession>A0A0N4UNN4</accession>
<dbReference type="WBParaSite" id="DME_0000951901-mRNA-1">
    <property type="protein sequence ID" value="DME_0000951901-mRNA-1"/>
    <property type="gene ID" value="DME_0000951901"/>
</dbReference>
<dbReference type="EMBL" id="UYYG01000113">
    <property type="protein sequence ID" value="VDN53232.1"/>
    <property type="molecule type" value="Genomic_DNA"/>
</dbReference>
<evidence type="ECO:0000313" key="3">
    <source>
        <dbReference type="Proteomes" id="UP000038040"/>
    </source>
</evidence>
<evidence type="ECO:0000313" key="4">
    <source>
        <dbReference type="Proteomes" id="UP000274756"/>
    </source>
</evidence>
<proteinExistence type="predicted"/>
<evidence type="ECO:0000256" key="1">
    <source>
        <dbReference type="SAM" id="SignalP"/>
    </source>
</evidence>
<dbReference type="Proteomes" id="UP000274756">
    <property type="component" value="Unassembled WGS sequence"/>
</dbReference>
<protein>
    <submittedName>
        <fullName evidence="5">ANK_REP_REGION domain-containing protein</fullName>
    </submittedName>
</protein>
<keyword evidence="1" id="KW-0732">Signal</keyword>
<name>A0A0N4UNN4_DRAME</name>